<evidence type="ECO:0000256" key="1">
    <source>
        <dbReference type="SAM" id="MobiDB-lite"/>
    </source>
</evidence>
<proteinExistence type="predicted"/>
<evidence type="ECO:0000313" key="2">
    <source>
        <dbReference type="EMBL" id="KAF2665143.1"/>
    </source>
</evidence>
<name>A0A6A6U1I8_9PEZI</name>
<reference evidence="2" key="1">
    <citation type="journal article" date="2020" name="Stud. Mycol.">
        <title>101 Dothideomycetes genomes: a test case for predicting lifestyles and emergence of pathogens.</title>
        <authorList>
            <person name="Haridas S."/>
            <person name="Albert R."/>
            <person name="Binder M."/>
            <person name="Bloem J."/>
            <person name="Labutti K."/>
            <person name="Salamov A."/>
            <person name="Andreopoulos B."/>
            <person name="Baker S."/>
            <person name="Barry K."/>
            <person name="Bills G."/>
            <person name="Bluhm B."/>
            <person name="Cannon C."/>
            <person name="Castanera R."/>
            <person name="Culley D."/>
            <person name="Daum C."/>
            <person name="Ezra D."/>
            <person name="Gonzalez J."/>
            <person name="Henrissat B."/>
            <person name="Kuo A."/>
            <person name="Liang C."/>
            <person name="Lipzen A."/>
            <person name="Lutzoni F."/>
            <person name="Magnuson J."/>
            <person name="Mondo S."/>
            <person name="Nolan M."/>
            <person name="Ohm R."/>
            <person name="Pangilinan J."/>
            <person name="Park H.-J."/>
            <person name="Ramirez L."/>
            <person name="Alfaro M."/>
            <person name="Sun H."/>
            <person name="Tritt A."/>
            <person name="Yoshinaga Y."/>
            <person name="Zwiers L.-H."/>
            <person name="Turgeon B."/>
            <person name="Goodwin S."/>
            <person name="Spatafora J."/>
            <person name="Crous P."/>
            <person name="Grigoriev I."/>
        </authorList>
    </citation>
    <scope>NUCLEOTIDE SEQUENCE</scope>
    <source>
        <strain evidence="2">CBS 115976</strain>
    </source>
</reference>
<evidence type="ECO:0000313" key="3">
    <source>
        <dbReference type="Proteomes" id="UP000799302"/>
    </source>
</evidence>
<protein>
    <submittedName>
        <fullName evidence="2">Uncharacterized protein</fullName>
    </submittedName>
</protein>
<organism evidence="2 3">
    <name type="scientific">Microthyrium microscopicum</name>
    <dbReference type="NCBI Taxonomy" id="703497"/>
    <lineage>
        <taxon>Eukaryota</taxon>
        <taxon>Fungi</taxon>
        <taxon>Dikarya</taxon>
        <taxon>Ascomycota</taxon>
        <taxon>Pezizomycotina</taxon>
        <taxon>Dothideomycetes</taxon>
        <taxon>Dothideomycetes incertae sedis</taxon>
        <taxon>Microthyriales</taxon>
        <taxon>Microthyriaceae</taxon>
        <taxon>Microthyrium</taxon>
    </lineage>
</organism>
<sequence length="420" mass="47271">MEFNPKPPKTKHSLYNFTMSDFNPFADGSPGPSNQPVQPSMYMFCRCYACRKAVGVLALHLNNRPSATTAPTVQQVMRCRPCPVTMQAFSDSWPGDYIPLWTARQLIPAQDDPLSTEAEREKLGIFVRIQVHCPGRTPLQQWQVIRQHFRRRGMDHKNLQGPVGLPVPSLDELRVMQNSTAKINQEDIEMPDAPTTPSPPSLMDGSSSRPTGPVMSVTDTNPPIPQKSRSTFSVSNLAIRTRRIRLRSASPQPAPRETAAERLQREQTHNNRLNQGYARPDGGNISIPRRPEDYGIPSTIYTGGIKPRPRGKGPAAANDGRRLTQGLETEGRRYRQNGGGFNRIRNPQSQHMITRIYTLRCAICDQKVWRETRSKHRYLCAMKCELCHDCWSGWEDQGEDAFSDLNHCPSCGSIISRRAA</sequence>
<dbReference type="EMBL" id="MU004241">
    <property type="protein sequence ID" value="KAF2665143.1"/>
    <property type="molecule type" value="Genomic_DNA"/>
</dbReference>
<feature type="region of interest" description="Disordered" evidence="1">
    <location>
        <begin position="189"/>
        <end position="214"/>
    </location>
</feature>
<gene>
    <name evidence="2" type="ORF">BT63DRAFT_85933</name>
</gene>
<accession>A0A6A6U1I8</accession>
<keyword evidence="3" id="KW-1185">Reference proteome</keyword>
<dbReference type="AlphaFoldDB" id="A0A6A6U1I8"/>
<dbReference type="Proteomes" id="UP000799302">
    <property type="component" value="Unassembled WGS sequence"/>
</dbReference>
<feature type="region of interest" description="Disordered" evidence="1">
    <location>
        <begin position="268"/>
        <end position="319"/>
    </location>
</feature>